<dbReference type="Gene3D" id="1.10.472.10">
    <property type="entry name" value="Cyclin-like"/>
    <property type="match status" value="2"/>
</dbReference>
<dbReference type="GO" id="GO:0051726">
    <property type="term" value="P:regulation of cell cycle"/>
    <property type="evidence" value="ECO:0007669"/>
    <property type="project" value="UniProtKB-ARBA"/>
</dbReference>
<feature type="region of interest" description="Disordered" evidence="5">
    <location>
        <begin position="13"/>
        <end position="45"/>
    </location>
</feature>
<feature type="domain" description="Cyclin-like" evidence="6">
    <location>
        <begin position="122"/>
        <end position="207"/>
    </location>
</feature>
<keyword evidence="1" id="KW-0132">Cell division</keyword>
<evidence type="ECO:0000256" key="2">
    <source>
        <dbReference type="ARBA" id="ARBA00023127"/>
    </source>
</evidence>
<dbReference type="SMR" id="A2DZG0"/>
<gene>
    <name evidence="8" type="ORF">TVAG_372970</name>
</gene>
<feature type="domain" description="Cyclin C-terminal" evidence="7">
    <location>
        <begin position="216"/>
        <end position="328"/>
    </location>
</feature>
<dbReference type="GO" id="GO:0000307">
    <property type="term" value="C:cyclin-dependent protein kinase holoenzyme complex"/>
    <property type="evidence" value="ECO:0000318"/>
    <property type="project" value="GO_Central"/>
</dbReference>
<evidence type="ECO:0000259" key="6">
    <source>
        <dbReference type="SMART" id="SM00385"/>
    </source>
</evidence>
<dbReference type="Pfam" id="PF02984">
    <property type="entry name" value="Cyclin_C"/>
    <property type="match status" value="1"/>
</dbReference>
<dbReference type="GO" id="GO:0051301">
    <property type="term" value="P:cell division"/>
    <property type="evidence" value="ECO:0007669"/>
    <property type="project" value="UniProtKB-KW"/>
</dbReference>
<sequence>MLPLQVVGCNNQNRHTAEVSKPSSASLATKQSEIPIASQEEYEYSDPDLEDYDEEDQFEEDSTLFIPDIDQRKIGDPKYVPMIAEKIIRNCQAIEMRMTLSTSRFSEIQTNLTAQHHELALSWIMKAFSLFKLKVDESLYKSIYYLNILLCSTPIDFSDLQLMSVVCIWIACKVEDNLHIPLSNLVMVCSKQLTEEQIKTTEPFVVNTLNCDLNPVTPLFYIHRFLDAIDADEDLSAIANLFMDLSLLSHEFLDYTPTVIAVSSVCIAKLTMNEFCPTPRLLNYSHITDVNQVRNCCSLMVEKMALARNNLKYTVWERFHGNMDIVNDLILDPEIVNQL</sequence>
<dbReference type="eggNOG" id="KOG0653">
    <property type="taxonomic scope" value="Eukaryota"/>
</dbReference>
<dbReference type="OrthoDB" id="5590282at2759"/>
<evidence type="ECO:0000256" key="5">
    <source>
        <dbReference type="SAM" id="MobiDB-lite"/>
    </source>
</evidence>
<dbReference type="InterPro" id="IPR013763">
    <property type="entry name" value="Cyclin-like_dom"/>
</dbReference>
<dbReference type="InterPro" id="IPR039361">
    <property type="entry name" value="Cyclin"/>
</dbReference>
<dbReference type="InParanoid" id="A2DZG0"/>
<dbReference type="RefSeq" id="XP_001326387.1">
    <property type="nucleotide sequence ID" value="XM_001326352.1"/>
</dbReference>
<keyword evidence="9" id="KW-1185">Reference proteome</keyword>
<dbReference type="GO" id="GO:0000082">
    <property type="term" value="P:G1/S transition of mitotic cell cycle"/>
    <property type="evidence" value="ECO:0000318"/>
    <property type="project" value="GO_Central"/>
</dbReference>
<dbReference type="VEuPathDB" id="TrichDB:TVAG_372970"/>
<keyword evidence="2 4" id="KW-0195">Cyclin</keyword>
<evidence type="ECO:0000256" key="1">
    <source>
        <dbReference type="ARBA" id="ARBA00022618"/>
    </source>
</evidence>
<dbReference type="KEGG" id="tva:4772146"/>
<evidence type="ECO:0000313" key="9">
    <source>
        <dbReference type="Proteomes" id="UP000001542"/>
    </source>
</evidence>
<reference evidence="8" key="2">
    <citation type="journal article" date="2007" name="Science">
        <title>Draft genome sequence of the sexually transmitted pathogen Trichomonas vaginalis.</title>
        <authorList>
            <person name="Carlton J.M."/>
            <person name="Hirt R.P."/>
            <person name="Silva J.C."/>
            <person name="Delcher A.L."/>
            <person name="Schatz M."/>
            <person name="Zhao Q."/>
            <person name="Wortman J.R."/>
            <person name="Bidwell S.L."/>
            <person name="Alsmark U.C.M."/>
            <person name="Besteiro S."/>
            <person name="Sicheritz-Ponten T."/>
            <person name="Noel C.J."/>
            <person name="Dacks J.B."/>
            <person name="Foster P.G."/>
            <person name="Simillion C."/>
            <person name="Van de Peer Y."/>
            <person name="Miranda-Saavedra D."/>
            <person name="Barton G.J."/>
            <person name="Westrop G.D."/>
            <person name="Mueller S."/>
            <person name="Dessi D."/>
            <person name="Fiori P.L."/>
            <person name="Ren Q."/>
            <person name="Paulsen I."/>
            <person name="Zhang H."/>
            <person name="Bastida-Corcuera F.D."/>
            <person name="Simoes-Barbosa A."/>
            <person name="Brown M.T."/>
            <person name="Hayes R.D."/>
            <person name="Mukherjee M."/>
            <person name="Okumura C.Y."/>
            <person name="Schneider R."/>
            <person name="Smith A.J."/>
            <person name="Vanacova S."/>
            <person name="Villalvazo M."/>
            <person name="Haas B.J."/>
            <person name="Pertea M."/>
            <person name="Feldblyum T.V."/>
            <person name="Utterback T.R."/>
            <person name="Shu C.L."/>
            <person name="Osoegawa K."/>
            <person name="de Jong P.J."/>
            <person name="Hrdy I."/>
            <person name="Horvathova L."/>
            <person name="Zubacova Z."/>
            <person name="Dolezal P."/>
            <person name="Malik S.B."/>
            <person name="Logsdon J.M. Jr."/>
            <person name="Henze K."/>
            <person name="Gupta A."/>
            <person name="Wang C.C."/>
            <person name="Dunne R.L."/>
            <person name="Upcroft J.A."/>
            <person name="Upcroft P."/>
            <person name="White O."/>
            <person name="Salzberg S.L."/>
            <person name="Tang P."/>
            <person name="Chiu C.-H."/>
            <person name="Lee Y.-S."/>
            <person name="Embley T.M."/>
            <person name="Coombs G.H."/>
            <person name="Mottram J.C."/>
            <person name="Tachezy J."/>
            <person name="Fraser-Liggett C.M."/>
            <person name="Johnson P.J."/>
        </authorList>
    </citation>
    <scope>NUCLEOTIDE SEQUENCE [LARGE SCALE GENOMIC DNA]</scope>
    <source>
        <strain evidence="8">G3</strain>
    </source>
</reference>
<dbReference type="CDD" id="cd20537">
    <property type="entry name" value="CYCLIN_CCNO-like_rpt2"/>
    <property type="match status" value="1"/>
</dbReference>
<accession>A2DZG0</accession>
<dbReference type="PANTHER" id="PTHR10177">
    <property type="entry name" value="CYCLINS"/>
    <property type="match status" value="1"/>
</dbReference>
<keyword evidence="3" id="KW-0131">Cell cycle</keyword>
<feature type="domain" description="Cyclin-like" evidence="6">
    <location>
        <begin position="220"/>
        <end position="302"/>
    </location>
</feature>
<feature type="compositionally biased region" description="Polar residues" evidence="5">
    <location>
        <begin position="21"/>
        <end position="32"/>
    </location>
</feature>
<comment type="similarity">
    <text evidence="4">Belongs to the cyclin family.</text>
</comment>
<dbReference type="STRING" id="5722.A2DZG0"/>
<dbReference type="GO" id="GO:0005737">
    <property type="term" value="C:cytoplasm"/>
    <property type="evidence" value="ECO:0000318"/>
    <property type="project" value="GO_Central"/>
</dbReference>
<dbReference type="GO" id="GO:0005634">
    <property type="term" value="C:nucleus"/>
    <property type="evidence" value="ECO:0000318"/>
    <property type="project" value="GO_Central"/>
</dbReference>
<dbReference type="OMA" id="WIACKVE"/>
<proteinExistence type="inferred from homology"/>
<dbReference type="InterPro" id="IPR006671">
    <property type="entry name" value="Cyclin_N"/>
</dbReference>
<dbReference type="InterPro" id="IPR046965">
    <property type="entry name" value="Cyclin_A/B-like"/>
</dbReference>
<name>A2DZG0_TRIV3</name>
<evidence type="ECO:0000256" key="3">
    <source>
        <dbReference type="ARBA" id="ARBA00023306"/>
    </source>
</evidence>
<evidence type="ECO:0000313" key="8">
    <source>
        <dbReference type="EMBL" id="EAY14164.1"/>
    </source>
</evidence>
<organism evidence="8 9">
    <name type="scientific">Trichomonas vaginalis (strain ATCC PRA-98 / G3)</name>
    <dbReference type="NCBI Taxonomy" id="412133"/>
    <lineage>
        <taxon>Eukaryota</taxon>
        <taxon>Metamonada</taxon>
        <taxon>Parabasalia</taxon>
        <taxon>Trichomonadida</taxon>
        <taxon>Trichomonadidae</taxon>
        <taxon>Trichomonas</taxon>
    </lineage>
</organism>
<reference evidence="8" key="1">
    <citation type="submission" date="2006-10" db="EMBL/GenBank/DDBJ databases">
        <authorList>
            <person name="Amadeo P."/>
            <person name="Zhao Q."/>
            <person name="Wortman J."/>
            <person name="Fraser-Liggett C."/>
            <person name="Carlton J."/>
        </authorList>
    </citation>
    <scope>NUCLEOTIDE SEQUENCE</scope>
    <source>
        <strain evidence="8">G3</strain>
    </source>
</reference>
<dbReference type="Pfam" id="PF00134">
    <property type="entry name" value="Cyclin_N"/>
    <property type="match status" value="1"/>
</dbReference>
<dbReference type="VEuPathDB" id="TrichDB:TVAGG3_0041160"/>
<dbReference type="SUPFAM" id="SSF47954">
    <property type="entry name" value="Cyclin-like"/>
    <property type="match status" value="2"/>
</dbReference>
<dbReference type="SMART" id="SM00385">
    <property type="entry name" value="CYCLIN"/>
    <property type="match status" value="2"/>
</dbReference>
<dbReference type="InterPro" id="IPR036915">
    <property type="entry name" value="Cyclin-like_sf"/>
</dbReference>
<evidence type="ECO:0000256" key="4">
    <source>
        <dbReference type="RuleBase" id="RU000383"/>
    </source>
</evidence>
<dbReference type="FunFam" id="1.10.472.10:FF:000231">
    <property type="entry name" value="Cyclin, N-terminal domain containing protein"/>
    <property type="match status" value="1"/>
</dbReference>
<dbReference type="AlphaFoldDB" id="A2DZG0"/>
<dbReference type="FunFam" id="1.10.472.10:FF:000010">
    <property type="entry name" value="G1/S-specific cyclin Cln1"/>
    <property type="match status" value="1"/>
</dbReference>
<dbReference type="InterPro" id="IPR004367">
    <property type="entry name" value="Cyclin_C-dom"/>
</dbReference>
<dbReference type="GO" id="GO:0016538">
    <property type="term" value="F:cyclin-dependent protein serine/threonine kinase regulator activity"/>
    <property type="evidence" value="ECO:0000318"/>
    <property type="project" value="GO_Central"/>
</dbReference>
<dbReference type="Proteomes" id="UP000001542">
    <property type="component" value="Unassembled WGS sequence"/>
</dbReference>
<dbReference type="PIRSF" id="PIRSF001771">
    <property type="entry name" value="Cyclin_A_B_D_E"/>
    <property type="match status" value="1"/>
</dbReference>
<dbReference type="SMART" id="SM01332">
    <property type="entry name" value="Cyclin_C"/>
    <property type="match status" value="1"/>
</dbReference>
<dbReference type="EMBL" id="DS113274">
    <property type="protein sequence ID" value="EAY14164.1"/>
    <property type="molecule type" value="Genomic_DNA"/>
</dbReference>
<evidence type="ECO:0000259" key="7">
    <source>
        <dbReference type="SMART" id="SM01332"/>
    </source>
</evidence>
<protein>
    <submittedName>
        <fullName evidence="8">Cyclin, N-terminal domain containing protein</fullName>
    </submittedName>
</protein>